<evidence type="ECO:0000313" key="5">
    <source>
        <dbReference type="EMBL" id="SNS52594.1"/>
    </source>
</evidence>
<proteinExistence type="predicted"/>
<organism evidence="5 6">
    <name type="scientific">Ekhidna lutea</name>
    <dbReference type="NCBI Taxonomy" id="447679"/>
    <lineage>
        <taxon>Bacteria</taxon>
        <taxon>Pseudomonadati</taxon>
        <taxon>Bacteroidota</taxon>
        <taxon>Cytophagia</taxon>
        <taxon>Cytophagales</taxon>
        <taxon>Reichenbachiellaceae</taxon>
        <taxon>Ekhidna</taxon>
    </lineage>
</organism>
<accession>A0A239F936</accession>
<dbReference type="PANTHER" id="PTHR43214:SF17">
    <property type="entry name" value="TRANSCRIPTIONAL REGULATORY PROTEIN RCSB"/>
    <property type="match status" value="1"/>
</dbReference>
<dbReference type="GO" id="GO:0003677">
    <property type="term" value="F:DNA binding"/>
    <property type="evidence" value="ECO:0007669"/>
    <property type="project" value="UniProtKB-KW"/>
</dbReference>
<keyword evidence="2" id="KW-0597">Phosphoprotein</keyword>
<dbReference type="InterPro" id="IPR001789">
    <property type="entry name" value="Sig_transdc_resp-reg_receiver"/>
</dbReference>
<dbReference type="Proteomes" id="UP000198393">
    <property type="component" value="Unassembled WGS sequence"/>
</dbReference>
<dbReference type="SMART" id="SM00421">
    <property type="entry name" value="HTH_LUXR"/>
    <property type="match status" value="1"/>
</dbReference>
<feature type="modified residue" description="4-aspartylphosphate" evidence="2">
    <location>
        <position position="55"/>
    </location>
</feature>
<evidence type="ECO:0000259" key="4">
    <source>
        <dbReference type="PROSITE" id="PS50110"/>
    </source>
</evidence>
<dbReference type="CDD" id="cd06170">
    <property type="entry name" value="LuxR_C_like"/>
    <property type="match status" value="1"/>
</dbReference>
<dbReference type="SUPFAM" id="SSF52172">
    <property type="entry name" value="CheY-like"/>
    <property type="match status" value="1"/>
</dbReference>
<sequence length="211" mass="23519">MATSVLLADFQYLTRQGIASLIKAMPGFELIKMVDTQNQLIEQAESINPDLIIIDITDKDKELIPKLRLLKDSLSSHFLVISNSQTKDSIQELLTMGIKGILTKNCSEEEIISGLRAVALGNRFFCNNILDLVVEHPSEEDNCEPTTLSPREFEVLELITKGLTTAQIADHLHLSIHTINSHRKNTLKKLNLNSPTELVVYALETGLVKNS</sequence>
<dbReference type="PANTHER" id="PTHR43214">
    <property type="entry name" value="TWO-COMPONENT RESPONSE REGULATOR"/>
    <property type="match status" value="1"/>
</dbReference>
<dbReference type="SUPFAM" id="SSF46894">
    <property type="entry name" value="C-terminal effector domain of the bipartite response regulators"/>
    <property type="match status" value="1"/>
</dbReference>
<dbReference type="Gene3D" id="3.40.50.2300">
    <property type="match status" value="1"/>
</dbReference>
<feature type="domain" description="Response regulatory" evidence="4">
    <location>
        <begin position="4"/>
        <end position="119"/>
    </location>
</feature>
<dbReference type="OrthoDB" id="1727128at2"/>
<dbReference type="PROSITE" id="PS50110">
    <property type="entry name" value="RESPONSE_REGULATORY"/>
    <property type="match status" value="1"/>
</dbReference>
<dbReference type="Pfam" id="PF00072">
    <property type="entry name" value="Response_reg"/>
    <property type="match status" value="1"/>
</dbReference>
<feature type="domain" description="HTH luxR-type" evidence="3">
    <location>
        <begin position="141"/>
        <end position="206"/>
    </location>
</feature>
<dbReference type="AlphaFoldDB" id="A0A239F936"/>
<dbReference type="RefSeq" id="WP_089355283.1">
    <property type="nucleotide sequence ID" value="NZ_FZPD01000001.1"/>
</dbReference>
<protein>
    <submittedName>
        <fullName evidence="5">Two component transcriptional regulator, LuxR family</fullName>
    </submittedName>
</protein>
<dbReference type="GO" id="GO:0000160">
    <property type="term" value="P:phosphorelay signal transduction system"/>
    <property type="evidence" value="ECO:0007669"/>
    <property type="project" value="InterPro"/>
</dbReference>
<reference evidence="5 6" key="1">
    <citation type="submission" date="2017-06" db="EMBL/GenBank/DDBJ databases">
        <authorList>
            <person name="Kim H.J."/>
            <person name="Triplett B.A."/>
        </authorList>
    </citation>
    <scope>NUCLEOTIDE SEQUENCE [LARGE SCALE GENOMIC DNA]</scope>
    <source>
        <strain evidence="5 6">DSM 19307</strain>
    </source>
</reference>
<keyword evidence="1" id="KW-0238">DNA-binding</keyword>
<dbReference type="InterPro" id="IPR039420">
    <property type="entry name" value="WalR-like"/>
</dbReference>
<dbReference type="PROSITE" id="PS00622">
    <property type="entry name" value="HTH_LUXR_1"/>
    <property type="match status" value="1"/>
</dbReference>
<dbReference type="Pfam" id="PF00196">
    <property type="entry name" value="GerE"/>
    <property type="match status" value="1"/>
</dbReference>
<keyword evidence="6" id="KW-1185">Reference proteome</keyword>
<dbReference type="GO" id="GO:0006355">
    <property type="term" value="P:regulation of DNA-templated transcription"/>
    <property type="evidence" value="ECO:0007669"/>
    <property type="project" value="InterPro"/>
</dbReference>
<name>A0A239F936_EKHLU</name>
<dbReference type="InterPro" id="IPR011006">
    <property type="entry name" value="CheY-like_superfamily"/>
</dbReference>
<dbReference type="EMBL" id="FZPD01000001">
    <property type="protein sequence ID" value="SNS52594.1"/>
    <property type="molecule type" value="Genomic_DNA"/>
</dbReference>
<dbReference type="PRINTS" id="PR00038">
    <property type="entry name" value="HTHLUXR"/>
</dbReference>
<dbReference type="PROSITE" id="PS50043">
    <property type="entry name" value="HTH_LUXR_2"/>
    <property type="match status" value="1"/>
</dbReference>
<evidence type="ECO:0000313" key="6">
    <source>
        <dbReference type="Proteomes" id="UP000198393"/>
    </source>
</evidence>
<evidence type="ECO:0000256" key="2">
    <source>
        <dbReference type="PROSITE-ProRule" id="PRU00169"/>
    </source>
</evidence>
<dbReference type="InterPro" id="IPR000792">
    <property type="entry name" value="Tscrpt_reg_LuxR_C"/>
</dbReference>
<gene>
    <name evidence="5" type="ORF">SAMN05421640_0522</name>
</gene>
<dbReference type="InterPro" id="IPR016032">
    <property type="entry name" value="Sig_transdc_resp-reg_C-effctor"/>
</dbReference>
<evidence type="ECO:0000256" key="1">
    <source>
        <dbReference type="ARBA" id="ARBA00023125"/>
    </source>
</evidence>
<evidence type="ECO:0000259" key="3">
    <source>
        <dbReference type="PROSITE" id="PS50043"/>
    </source>
</evidence>